<keyword evidence="4 7" id="KW-0812">Transmembrane</keyword>
<comment type="subcellular location">
    <subcellularLocation>
        <location evidence="1 7">Cell membrane</location>
        <topology evidence="1 7">Multi-pass membrane protein</topology>
    </subcellularLocation>
</comment>
<gene>
    <name evidence="9" type="ORF">ABEG18_05800</name>
</gene>
<dbReference type="GO" id="GO:0055085">
    <property type="term" value="P:transmembrane transport"/>
    <property type="evidence" value="ECO:0007669"/>
    <property type="project" value="InterPro"/>
</dbReference>
<dbReference type="PANTHER" id="PTHR30193">
    <property type="entry name" value="ABC TRANSPORTER PERMEASE PROTEIN"/>
    <property type="match status" value="1"/>
</dbReference>
<reference evidence="9" key="1">
    <citation type="submission" date="2024-05" db="EMBL/GenBank/DDBJ databases">
        <authorList>
            <person name="Kim S."/>
            <person name="Heo J."/>
            <person name="Choi H."/>
            <person name="Choi Y."/>
            <person name="Kwon S.-W."/>
            <person name="Kim Y."/>
        </authorList>
    </citation>
    <scope>NUCLEOTIDE SEQUENCE</scope>
    <source>
        <strain evidence="9">KACC 23698</strain>
    </source>
</reference>
<feature type="transmembrane region" description="Helical" evidence="7">
    <location>
        <begin position="181"/>
        <end position="199"/>
    </location>
</feature>
<keyword evidence="3" id="KW-1003">Cell membrane</keyword>
<dbReference type="Gene3D" id="1.10.3720.10">
    <property type="entry name" value="MetI-like"/>
    <property type="match status" value="1"/>
</dbReference>
<sequence length="309" mass="34747">MTNALTLHKAAPSRRAHEAPRREKIDFFPYLLMAPGLVLVGFVTLYPLFFAVDYSLAKTQVFKQIEYVGLANYARLFSDPRFQTNFVNSMIFVLASVALTWMFGLSLALFLRRQTWGTAVLRTIILIPWVTNQVVLALMWKWLLNGDMSPINDLLDLFGLPAFDPLISMSQALPALTFVNAWRATGFALLLMLAGLSAIPVELEEAAEIDGATYFQKIRFIIIPLLKPISLSCIITLTISFFNIVVLPLDLTGGGPLNATEVISLRLYREGFQYYNIETASAITVVLVSLDLFLSWIYFRMIRSEADSK</sequence>
<evidence type="ECO:0000256" key="4">
    <source>
        <dbReference type="ARBA" id="ARBA00022692"/>
    </source>
</evidence>
<name>A0AAU7JJH4_9HYPH</name>
<evidence type="ECO:0000313" key="9">
    <source>
        <dbReference type="EMBL" id="XBO40294.1"/>
    </source>
</evidence>
<dbReference type="GO" id="GO:0005886">
    <property type="term" value="C:plasma membrane"/>
    <property type="evidence" value="ECO:0007669"/>
    <property type="project" value="UniProtKB-SubCell"/>
</dbReference>
<dbReference type="InterPro" id="IPR051393">
    <property type="entry name" value="ABC_transporter_permease"/>
</dbReference>
<feature type="transmembrane region" description="Helical" evidence="7">
    <location>
        <begin position="27"/>
        <end position="49"/>
    </location>
</feature>
<dbReference type="CDD" id="cd06261">
    <property type="entry name" value="TM_PBP2"/>
    <property type="match status" value="1"/>
</dbReference>
<proteinExistence type="inferred from homology"/>
<evidence type="ECO:0000256" key="1">
    <source>
        <dbReference type="ARBA" id="ARBA00004651"/>
    </source>
</evidence>
<evidence type="ECO:0000259" key="8">
    <source>
        <dbReference type="PROSITE" id="PS50928"/>
    </source>
</evidence>
<feature type="transmembrane region" description="Helical" evidence="7">
    <location>
        <begin position="123"/>
        <end position="143"/>
    </location>
</feature>
<feature type="transmembrane region" description="Helical" evidence="7">
    <location>
        <begin position="220"/>
        <end position="246"/>
    </location>
</feature>
<dbReference type="AlphaFoldDB" id="A0AAU7JJH4"/>
<feature type="transmembrane region" description="Helical" evidence="7">
    <location>
        <begin position="279"/>
        <end position="299"/>
    </location>
</feature>
<dbReference type="InterPro" id="IPR035906">
    <property type="entry name" value="MetI-like_sf"/>
</dbReference>
<evidence type="ECO:0000256" key="5">
    <source>
        <dbReference type="ARBA" id="ARBA00022989"/>
    </source>
</evidence>
<comment type="similarity">
    <text evidence="7">Belongs to the binding-protein-dependent transport system permease family.</text>
</comment>
<protein>
    <submittedName>
        <fullName evidence="9">Sugar ABC transporter permease</fullName>
    </submittedName>
</protein>
<keyword evidence="5 7" id="KW-1133">Transmembrane helix</keyword>
<accession>A0AAU7JJH4</accession>
<dbReference type="EMBL" id="CP157484">
    <property type="protein sequence ID" value="XBO40294.1"/>
    <property type="molecule type" value="Genomic_DNA"/>
</dbReference>
<feature type="domain" description="ABC transmembrane type-1" evidence="8">
    <location>
        <begin position="86"/>
        <end position="298"/>
    </location>
</feature>
<dbReference type="PROSITE" id="PS50928">
    <property type="entry name" value="ABC_TM1"/>
    <property type="match status" value="1"/>
</dbReference>
<evidence type="ECO:0000256" key="7">
    <source>
        <dbReference type="RuleBase" id="RU363032"/>
    </source>
</evidence>
<dbReference type="SUPFAM" id="SSF161098">
    <property type="entry name" value="MetI-like"/>
    <property type="match status" value="1"/>
</dbReference>
<keyword evidence="2 7" id="KW-0813">Transport</keyword>
<dbReference type="PANTHER" id="PTHR30193:SF37">
    <property type="entry name" value="INNER MEMBRANE ABC TRANSPORTER PERMEASE PROTEIN YCJO"/>
    <property type="match status" value="1"/>
</dbReference>
<evidence type="ECO:0000256" key="3">
    <source>
        <dbReference type="ARBA" id="ARBA00022475"/>
    </source>
</evidence>
<keyword evidence="6 7" id="KW-0472">Membrane</keyword>
<organism evidence="9">
    <name type="scientific">Alsobacter sp. KACC 23698</name>
    <dbReference type="NCBI Taxonomy" id="3149229"/>
    <lineage>
        <taxon>Bacteria</taxon>
        <taxon>Pseudomonadati</taxon>
        <taxon>Pseudomonadota</taxon>
        <taxon>Alphaproteobacteria</taxon>
        <taxon>Hyphomicrobiales</taxon>
        <taxon>Alsobacteraceae</taxon>
        <taxon>Alsobacter</taxon>
    </lineage>
</organism>
<dbReference type="RefSeq" id="WP_406857150.1">
    <property type="nucleotide sequence ID" value="NZ_CP157484.1"/>
</dbReference>
<dbReference type="InterPro" id="IPR000515">
    <property type="entry name" value="MetI-like"/>
</dbReference>
<evidence type="ECO:0000256" key="2">
    <source>
        <dbReference type="ARBA" id="ARBA00022448"/>
    </source>
</evidence>
<feature type="transmembrane region" description="Helical" evidence="7">
    <location>
        <begin position="86"/>
        <end position="111"/>
    </location>
</feature>
<dbReference type="Pfam" id="PF00528">
    <property type="entry name" value="BPD_transp_1"/>
    <property type="match status" value="1"/>
</dbReference>
<evidence type="ECO:0000256" key="6">
    <source>
        <dbReference type="ARBA" id="ARBA00023136"/>
    </source>
</evidence>